<gene>
    <name evidence="1" type="ORF">LPJSA22_02980</name>
</gene>
<dbReference type="EMBL" id="MCOL01000001">
    <property type="protein sequence ID" value="ODO62962.1"/>
    <property type="molecule type" value="Genomic_DNA"/>
</dbReference>
<accession>A0A1E3KVV6</accession>
<dbReference type="PATRIC" id="fig|1590.306.peg.3010"/>
<dbReference type="AlphaFoldDB" id="A0A1E3KVV6"/>
<sequence>MNLSVRALTDWIFNNHSRGCCYKLIVHASLFGAANFFVANLTFSLYIIGFNGTMDISS</sequence>
<evidence type="ECO:0000313" key="2">
    <source>
        <dbReference type="Proteomes" id="UP000094892"/>
    </source>
</evidence>
<evidence type="ECO:0000313" key="1">
    <source>
        <dbReference type="EMBL" id="ODO62962.1"/>
    </source>
</evidence>
<proteinExistence type="predicted"/>
<reference evidence="1 2" key="1">
    <citation type="submission" date="2016-08" db="EMBL/GenBank/DDBJ databases">
        <title>Genome sequencing of Lactobacillus plantarum JSA22, isolated from fermented soybean paste.</title>
        <authorList>
            <person name="Choi H.S."/>
        </authorList>
    </citation>
    <scope>NUCLEOTIDE SEQUENCE [LARGE SCALE GENOMIC DNA]</scope>
    <source>
        <strain evidence="1 2">JSA22</strain>
    </source>
</reference>
<name>A0A1E3KVV6_LACPN</name>
<protein>
    <submittedName>
        <fullName evidence="1">Uncharacterized protein</fullName>
    </submittedName>
</protein>
<dbReference type="Proteomes" id="UP000094892">
    <property type="component" value="Unassembled WGS sequence"/>
</dbReference>
<comment type="caution">
    <text evidence="1">The sequence shown here is derived from an EMBL/GenBank/DDBJ whole genome shotgun (WGS) entry which is preliminary data.</text>
</comment>
<organism evidence="1 2">
    <name type="scientific">Lactiplantibacillus plantarum</name>
    <name type="common">Lactobacillus plantarum</name>
    <dbReference type="NCBI Taxonomy" id="1590"/>
    <lineage>
        <taxon>Bacteria</taxon>
        <taxon>Bacillati</taxon>
        <taxon>Bacillota</taxon>
        <taxon>Bacilli</taxon>
        <taxon>Lactobacillales</taxon>
        <taxon>Lactobacillaceae</taxon>
        <taxon>Lactiplantibacillus</taxon>
    </lineage>
</organism>